<feature type="domain" description="Xylanolytic transcriptional activator regulatory" evidence="9">
    <location>
        <begin position="195"/>
        <end position="269"/>
    </location>
</feature>
<evidence type="ECO:0000256" key="2">
    <source>
        <dbReference type="ARBA" id="ARBA00022723"/>
    </source>
</evidence>
<dbReference type="InterPro" id="IPR007219">
    <property type="entry name" value="XnlR_reg_dom"/>
</dbReference>
<organism evidence="10 11">
    <name type="scientific">Saitozyma podzolica</name>
    <dbReference type="NCBI Taxonomy" id="1890683"/>
    <lineage>
        <taxon>Eukaryota</taxon>
        <taxon>Fungi</taxon>
        <taxon>Dikarya</taxon>
        <taxon>Basidiomycota</taxon>
        <taxon>Agaricomycotina</taxon>
        <taxon>Tremellomycetes</taxon>
        <taxon>Tremellales</taxon>
        <taxon>Trimorphomycetaceae</taxon>
        <taxon>Saitozyma</taxon>
    </lineage>
</organism>
<evidence type="ECO:0000256" key="1">
    <source>
        <dbReference type="ARBA" id="ARBA00004123"/>
    </source>
</evidence>
<keyword evidence="7" id="KW-0539">Nucleus</keyword>
<feature type="region of interest" description="Disordered" evidence="8">
    <location>
        <begin position="28"/>
        <end position="65"/>
    </location>
</feature>
<keyword evidence="11" id="KW-1185">Reference proteome</keyword>
<evidence type="ECO:0000313" key="11">
    <source>
        <dbReference type="Proteomes" id="UP000279259"/>
    </source>
</evidence>
<dbReference type="GO" id="GO:0043565">
    <property type="term" value="F:sequence-specific DNA binding"/>
    <property type="evidence" value="ECO:0007669"/>
    <property type="project" value="TreeGrafter"/>
</dbReference>
<evidence type="ECO:0000256" key="7">
    <source>
        <dbReference type="ARBA" id="ARBA00023242"/>
    </source>
</evidence>
<dbReference type="GO" id="GO:0006351">
    <property type="term" value="P:DNA-templated transcription"/>
    <property type="evidence" value="ECO:0007669"/>
    <property type="project" value="InterPro"/>
</dbReference>
<dbReference type="OrthoDB" id="3364175at2759"/>
<dbReference type="InterPro" id="IPR052202">
    <property type="entry name" value="Yeast_MetPath_Reg"/>
</dbReference>
<dbReference type="GO" id="GO:0000981">
    <property type="term" value="F:DNA-binding transcription factor activity, RNA polymerase II-specific"/>
    <property type="evidence" value="ECO:0007669"/>
    <property type="project" value="TreeGrafter"/>
</dbReference>
<dbReference type="AlphaFoldDB" id="A0A427XTH6"/>
<evidence type="ECO:0000313" key="10">
    <source>
        <dbReference type="EMBL" id="RSH82108.1"/>
    </source>
</evidence>
<evidence type="ECO:0000256" key="5">
    <source>
        <dbReference type="ARBA" id="ARBA00023125"/>
    </source>
</evidence>
<name>A0A427XTH6_9TREE</name>
<evidence type="ECO:0000256" key="6">
    <source>
        <dbReference type="ARBA" id="ARBA00023163"/>
    </source>
</evidence>
<reference evidence="10 11" key="1">
    <citation type="submission" date="2018-11" db="EMBL/GenBank/DDBJ databases">
        <title>Genome sequence of Saitozyma podzolica DSM 27192.</title>
        <authorList>
            <person name="Aliyu H."/>
            <person name="Gorte O."/>
            <person name="Ochsenreither K."/>
        </authorList>
    </citation>
    <scope>NUCLEOTIDE SEQUENCE [LARGE SCALE GENOMIC DNA]</scope>
    <source>
        <strain evidence="10 11">DSM 27192</strain>
    </source>
</reference>
<evidence type="ECO:0000256" key="8">
    <source>
        <dbReference type="SAM" id="MobiDB-lite"/>
    </source>
</evidence>
<gene>
    <name evidence="10" type="ORF">EHS25_006041</name>
</gene>
<comment type="caution">
    <text evidence="10">The sequence shown here is derived from an EMBL/GenBank/DDBJ whole genome shotgun (WGS) entry which is preliminary data.</text>
</comment>
<protein>
    <recommendedName>
        <fullName evidence="9">Xylanolytic transcriptional activator regulatory domain-containing protein</fullName>
    </recommendedName>
</protein>
<dbReference type="GO" id="GO:0005634">
    <property type="term" value="C:nucleus"/>
    <property type="evidence" value="ECO:0007669"/>
    <property type="project" value="UniProtKB-SubCell"/>
</dbReference>
<dbReference type="PANTHER" id="PTHR47782:SF12">
    <property type="entry name" value="ZN(II)2CYS6 TRANSCRIPTION FACTOR (EUROFUNG)"/>
    <property type="match status" value="1"/>
</dbReference>
<dbReference type="Pfam" id="PF04082">
    <property type="entry name" value="Fungal_trans"/>
    <property type="match status" value="1"/>
</dbReference>
<evidence type="ECO:0000259" key="9">
    <source>
        <dbReference type="SMART" id="SM00906"/>
    </source>
</evidence>
<keyword evidence="6" id="KW-0804">Transcription</keyword>
<keyword evidence="3" id="KW-0862">Zinc</keyword>
<dbReference type="Proteomes" id="UP000279259">
    <property type="component" value="Unassembled WGS sequence"/>
</dbReference>
<proteinExistence type="predicted"/>
<accession>A0A427XTH6</accession>
<keyword evidence="4" id="KW-0805">Transcription regulation</keyword>
<dbReference type="CDD" id="cd12148">
    <property type="entry name" value="fungal_TF_MHR"/>
    <property type="match status" value="1"/>
</dbReference>
<evidence type="ECO:0000256" key="4">
    <source>
        <dbReference type="ARBA" id="ARBA00023015"/>
    </source>
</evidence>
<dbReference type="GO" id="GO:0008270">
    <property type="term" value="F:zinc ion binding"/>
    <property type="evidence" value="ECO:0007669"/>
    <property type="project" value="InterPro"/>
</dbReference>
<keyword evidence="2" id="KW-0479">Metal-binding</keyword>
<evidence type="ECO:0000256" key="3">
    <source>
        <dbReference type="ARBA" id="ARBA00022833"/>
    </source>
</evidence>
<keyword evidence="5" id="KW-0238">DNA-binding</keyword>
<dbReference type="PANTHER" id="PTHR47782">
    <property type="entry name" value="ZN(II)2CYS6 TRANSCRIPTION FACTOR (EUROFUNG)-RELATED"/>
    <property type="match status" value="1"/>
</dbReference>
<dbReference type="EMBL" id="RSCD01000028">
    <property type="protein sequence ID" value="RSH82108.1"/>
    <property type="molecule type" value="Genomic_DNA"/>
</dbReference>
<sequence>MVQKAMSESFKEVEVGAAPSTGVIVSGIQTPARRVQTSESPEDNQDSLRNLPSIDDRPFSCHRPRPITKPAPLPADDLGNAFLKAYLSKVHAFYPFLDQHRLQSQHTLRHQLNSEPVTREDRSALAKLHLVYGIGSRHLQLAGKGVPFERSLPEAHFIAASQHLSAIFELRTTENIEIMLLLAFYSLHSPSGPGVWHLTGMAVRTSVELGLHRNVRDLAETQPHVDQVRKRLFWSALILERKVAITLGRPFSLSDDDIDAQIPADIDDSLRDRPVILEAIQKAGLQHTAITAHVHLARLQSILASIQSHNNRLTELNPPSTDHLSNTRAALDHWRDQAVPSRLPPPEAEGYLMLEFNKALLLLIQPFVTCKHRQPEHLRVCAESAGAICQLSKRIHQREPAGFLLLELHDVLVAGITLIYCLWLDEPTLDTLTLINDLGACSTVLFLIAERWESAKRYRDAFEALVKAALMYKQRHASRGVQGASLQSNTPLDVGADGGVLFEANLWENDESSAWRRMLGEITAAQQAAVDDTWFWLNDTTLPLNFAVS</sequence>
<dbReference type="SMART" id="SM00906">
    <property type="entry name" value="Fungal_trans"/>
    <property type="match status" value="1"/>
</dbReference>
<dbReference type="GO" id="GO:0045944">
    <property type="term" value="P:positive regulation of transcription by RNA polymerase II"/>
    <property type="evidence" value="ECO:0007669"/>
    <property type="project" value="TreeGrafter"/>
</dbReference>
<comment type="subcellular location">
    <subcellularLocation>
        <location evidence="1">Nucleus</location>
    </subcellularLocation>
</comment>